<evidence type="ECO:0000256" key="3">
    <source>
        <dbReference type="ARBA" id="ARBA00022475"/>
    </source>
</evidence>
<comment type="caution">
    <text evidence="6">The sequence shown here is derived from an EMBL/GenBank/DDBJ whole genome shotgun (WGS) entry which is preliminary data.</text>
</comment>
<organism evidence="6 7">
    <name type="scientific">Lactococcus cremoris subsp. cremoris GE214</name>
    <dbReference type="NCBI Taxonomy" id="1415168"/>
    <lineage>
        <taxon>Bacteria</taxon>
        <taxon>Bacillati</taxon>
        <taxon>Bacillota</taxon>
        <taxon>Bacilli</taxon>
        <taxon>Lactobacillales</taxon>
        <taxon>Streptococcaceae</taxon>
        <taxon>Lactococcus</taxon>
        <taxon>Lactococcus cremoris subsp. cremoris</taxon>
    </lineage>
</organism>
<feature type="transmembrane region" description="Helical" evidence="4">
    <location>
        <begin position="176"/>
        <end position="194"/>
    </location>
</feature>
<sequence>MNYIKKFFIVLGLAILSQIGMAVYGGAKGFSLETGAHKLSLLAVLILIIFIVGNIYLLMYLGKKLGFLTPSKDFLTKKNIIYILVGTLIARTVGIGGTLLLNATGVTQTANDEAIGQLFTGENPLLIILLIGIAAPIMEEIVFRGGIVGYLFKDLPVVGIIVSSVLFGLMHSPTNIISFLIYGLIGLTCAIAYFKTRRLEVSIAIHFLNNILPALVLAFGIS</sequence>
<feature type="transmembrane region" description="Helical" evidence="4">
    <location>
        <begin position="150"/>
        <end position="170"/>
    </location>
</feature>
<feature type="domain" description="CAAX prenyl protease 2/Lysostaphin resistance protein A-like" evidence="5">
    <location>
        <begin position="123"/>
        <end position="212"/>
    </location>
</feature>
<dbReference type="PANTHER" id="PTHR36435:SF1">
    <property type="entry name" value="CAAX AMINO TERMINAL PROTEASE FAMILY PROTEIN"/>
    <property type="match status" value="1"/>
</dbReference>
<dbReference type="GO" id="GO:0004175">
    <property type="term" value="F:endopeptidase activity"/>
    <property type="evidence" value="ECO:0007669"/>
    <property type="project" value="UniProtKB-ARBA"/>
</dbReference>
<keyword evidence="6" id="KW-0378">Hydrolase</keyword>
<evidence type="ECO:0000256" key="4">
    <source>
        <dbReference type="SAM" id="Phobius"/>
    </source>
</evidence>
<dbReference type="Proteomes" id="UP000028401">
    <property type="component" value="Unassembled WGS sequence"/>
</dbReference>
<dbReference type="GO" id="GO:0005886">
    <property type="term" value="C:plasma membrane"/>
    <property type="evidence" value="ECO:0007669"/>
    <property type="project" value="UniProtKB-SubCell"/>
</dbReference>
<dbReference type="InterPro" id="IPR003675">
    <property type="entry name" value="Rce1/LyrA-like_dom"/>
</dbReference>
<dbReference type="Pfam" id="PF02517">
    <property type="entry name" value="Rce1-like"/>
    <property type="match status" value="1"/>
</dbReference>
<keyword evidence="4" id="KW-0812">Transmembrane</keyword>
<evidence type="ECO:0000313" key="7">
    <source>
        <dbReference type="Proteomes" id="UP000028401"/>
    </source>
</evidence>
<dbReference type="EMBL" id="AZSI01000017">
    <property type="protein sequence ID" value="KEY62991.1"/>
    <property type="molecule type" value="Genomic_DNA"/>
</dbReference>
<evidence type="ECO:0000313" key="6">
    <source>
        <dbReference type="EMBL" id="KEY62991.1"/>
    </source>
</evidence>
<accession>A0A084ACG2</accession>
<dbReference type="AlphaFoldDB" id="A0A084ACG2"/>
<feature type="transmembrane region" description="Helical" evidence="4">
    <location>
        <begin position="80"/>
        <end position="104"/>
    </location>
</feature>
<feature type="transmembrane region" description="Helical" evidence="4">
    <location>
        <begin position="39"/>
        <end position="59"/>
    </location>
</feature>
<keyword evidence="4" id="KW-0472">Membrane</keyword>
<proteinExistence type="inferred from homology"/>
<keyword evidence="6" id="KW-0645">Protease</keyword>
<keyword evidence="3" id="KW-1003">Cell membrane</keyword>
<feature type="transmembrane region" description="Helical" evidence="4">
    <location>
        <begin position="124"/>
        <end position="143"/>
    </location>
</feature>
<dbReference type="InterPro" id="IPR052710">
    <property type="entry name" value="CAAX_protease"/>
</dbReference>
<feature type="transmembrane region" description="Helical" evidence="4">
    <location>
        <begin position="201"/>
        <end position="221"/>
    </location>
</feature>
<evidence type="ECO:0000256" key="1">
    <source>
        <dbReference type="ARBA" id="ARBA00004651"/>
    </source>
</evidence>
<dbReference type="RefSeq" id="WP_021214621.1">
    <property type="nucleotide sequence ID" value="NZ_AZSI01000017.1"/>
</dbReference>
<dbReference type="PATRIC" id="fig|1415168.3.peg.949"/>
<dbReference type="PANTHER" id="PTHR36435">
    <property type="entry name" value="SLR1288 PROTEIN"/>
    <property type="match status" value="1"/>
</dbReference>
<evidence type="ECO:0000256" key="2">
    <source>
        <dbReference type="ARBA" id="ARBA00009067"/>
    </source>
</evidence>
<dbReference type="GO" id="GO:0080120">
    <property type="term" value="P:CAAX-box protein maturation"/>
    <property type="evidence" value="ECO:0007669"/>
    <property type="project" value="UniProtKB-ARBA"/>
</dbReference>
<comment type="subcellular location">
    <subcellularLocation>
        <location evidence="1">Cell membrane</location>
        <topology evidence="1">Multi-pass membrane protein</topology>
    </subcellularLocation>
</comment>
<evidence type="ECO:0000259" key="5">
    <source>
        <dbReference type="Pfam" id="PF02517"/>
    </source>
</evidence>
<gene>
    <name evidence="6" type="ORF">U725_00890</name>
</gene>
<keyword evidence="4" id="KW-1133">Transmembrane helix</keyword>
<reference evidence="6 7" key="1">
    <citation type="submission" date="2014-06" db="EMBL/GenBank/DDBJ databases">
        <title>Draft genome sequence of the putrescine producing strain Lactococcus lactis subsp cremoris GE214.</title>
        <authorList>
            <person name="Ladero V."/>
            <person name="Linares D.M."/>
            <person name="del Rio B."/>
            <person name="Mayo B."/>
            <person name="Martin M.C."/>
            <person name="Fernandez M."/>
            <person name="Alvarez M.A."/>
        </authorList>
    </citation>
    <scope>NUCLEOTIDE SEQUENCE [LARGE SCALE GENOMIC DNA]</scope>
    <source>
        <strain evidence="6 7">GE214</strain>
    </source>
</reference>
<protein>
    <submittedName>
        <fullName evidence="6">CAAX amino terminal protease</fullName>
    </submittedName>
</protein>
<comment type="similarity">
    <text evidence="2">Belongs to the UPF0177 family.</text>
</comment>
<name>A0A084ACG2_LACLC</name>
<feature type="transmembrane region" description="Helical" evidence="4">
    <location>
        <begin position="7"/>
        <end position="27"/>
    </location>
</feature>
<dbReference type="GO" id="GO:0006508">
    <property type="term" value="P:proteolysis"/>
    <property type="evidence" value="ECO:0007669"/>
    <property type="project" value="UniProtKB-KW"/>
</dbReference>